<accession>A0ABP9D400</accession>
<sequence length="80" mass="8746">MPGERRKCAGGCGRWLSDPASLARGYGRLCAERRGIPVHTPRRPVRPRPPAVRSPDAPSEPIPGQEALPLQPMQPSLWSL</sequence>
<organism evidence="2 3">
    <name type="scientific">Streptomyces ziwulingensis</name>
    <dbReference type="NCBI Taxonomy" id="1045501"/>
    <lineage>
        <taxon>Bacteria</taxon>
        <taxon>Bacillati</taxon>
        <taxon>Actinomycetota</taxon>
        <taxon>Actinomycetes</taxon>
        <taxon>Kitasatosporales</taxon>
        <taxon>Streptomycetaceae</taxon>
        <taxon>Streptomyces</taxon>
    </lineage>
</organism>
<gene>
    <name evidence="2" type="ORF">GCM10023220_67010</name>
</gene>
<dbReference type="Proteomes" id="UP001501265">
    <property type="component" value="Unassembled WGS sequence"/>
</dbReference>
<dbReference type="Pfam" id="PF19474">
    <property type="entry name" value="DUF6011"/>
    <property type="match status" value="1"/>
</dbReference>
<keyword evidence="3" id="KW-1185">Reference proteome</keyword>
<comment type="caution">
    <text evidence="2">The sequence shown here is derived from an EMBL/GenBank/DDBJ whole genome shotgun (WGS) entry which is preliminary data.</text>
</comment>
<evidence type="ECO:0000256" key="1">
    <source>
        <dbReference type="SAM" id="MobiDB-lite"/>
    </source>
</evidence>
<proteinExistence type="predicted"/>
<dbReference type="EMBL" id="BAABIG010000089">
    <property type="protein sequence ID" value="GAA4823908.1"/>
    <property type="molecule type" value="Genomic_DNA"/>
</dbReference>
<protein>
    <submittedName>
        <fullName evidence="2">Uncharacterized protein</fullName>
    </submittedName>
</protein>
<feature type="region of interest" description="Disordered" evidence="1">
    <location>
        <begin position="33"/>
        <end position="80"/>
    </location>
</feature>
<reference evidence="3" key="1">
    <citation type="journal article" date="2019" name="Int. J. Syst. Evol. Microbiol.">
        <title>The Global Catalogue of Microorganisms (GCM) 10K type strain sequencing project: providing services to taxonomists for standard genome sequencing and annotation.</title>
        <authorList>
            <consortium name="The Broad Institute Genomics Platform"/>
            <consortium name="The Broad Institute Genome Sequencing Center for Infectious Disease"/>
            <person name="Wu L."/>
            <person name="Ma J."/>
        </authorList>
    </citation>
    <scope>NUCLEOTIDE SEQUENCE [LARGE SCALE GENOMIC DNA]</scope>
    <source>
        <strain evidence="3">JCM 18081</strain>
    </source>
</reference>
<name>A0ABP9D400_9ACTN</name>
<dbReference type="InterPro" id="IPR046053">
    <property type="entry name" value="DUF6011"/>
</dbReference>
<evidence type="ECO:0000313" key="2">
    <source>
        <dbReference type="EMBL" id="GAA4823908.1"/>
    </source>
</evidence>
<evidence type="ECO:0000313" key="3">
    <source>
        <dbReference type="Proteomes" id="UP001501265"/>
    </source>
</evidence>